<gene>
    <name evidence="4" type="ORF">CWB96_19915</name>
    <name evidence="3" type="ORF">CWB97_00435</name>
</gene>
<evidence type="ECO:0000313" key="5">
    <source>
        <dbReference type="Proteomes" id="UP000305730"/>
    </source>
</evidence>
<accession>A0A5S3XJA8</accession>
<feature type="domain" description="Thioesterase" evidence="2">
    <location>
        <begin position="19"/>
        <end position="243"/>
    </location>
</feature>
<name>A0A5S3XJA8_9GAMM</name>
<evidence type="ECO:0000259" key="2">
    <source>
        <dbReference type="Pfam" id="PF00975"/>
    </source>
</evidence>
<dbReference type="EMBL" id="PNCL01000133">
    <property type="protein sequence ID" value="TMP54099.1"/>
    <property type="molecule type" value="Genomic_DNA"/>
</dbReference>
<dbReference type="PANTHER" id="PTHR11487">
    <property type="entry name" value="THIOESTERASE"/>
    <property type="match status" value="1"/>
</dbReference>
<keyword evidence="5" id="KW-1185">Reference proteome</keyword>
<dbReference type="Proteomes" id="UP000305730">
    <property type="component" value="Unassembled WGS sequence"/>
</dbReference>
<dbReference type="AlphaFoldDB" id="A0A5S3XJA8"/>
<evidence type="ECO:0000313" key="4">
    <source>
        <dbReference type="EMBL" id="TMP54099.1"/>
    </source>
</evidence>
<evidence type="ECO:0000313" key="6">
    <source>
        <dbReference type="Proteomes" id="UP000307706"/>
    </source>
</evidence>
<comment type="similarity">
    <text evidence="1">Belongs to the thioesterase family.</text>
</comment>
<sequence length="256" mass="28344">MGLTDLFTIHGNKQTPKVRLVCFPYAGGNSSSYQRLAKSLPSWVQLVTLDLPGRGSKAHLLAYTDAEKLVADMLDFYPSNAECPVIFYGHSLGARLAYALASSLYDREAILPDMLIVGASRAPHLSVLHQHYASLDDDAFIARVRQLGDPSSALLDDPQIRNIYLPMLRADFTLVDSFQNQILSALPIQGMAISAEADVAVSSEQSQGWELYFEQFTHYSLANADHLFVDSQLDALSEILRAQCRLLVRNKRRVSG</sequence>
<dbReference type="Gene3D" id="3.40.50.1820">
    <property type="entry name" value="alpha/beta hydrolase"/>
    <property type="match status" value="1"/>
</dbReference>
<proteinExistence type="inferred from homology"/>
<dbReference type="OrthoDB" id="8480037at2"/>
<dbReference type="Pfam" id="PF00975">
    <property type="entry name" value="Thioesterase"/>
    <property type="match status" value="1"/>
</dbReference>
<evidence type="ECO:0000313" key="3">
    <source>
        <dbReference type="EMBL" id="TMP47144.1"/>
    </source>
</evidence>
<comment type="caution">
    <text evidence="4">The sequence shown here is derived from an EMBL/GenBank/DDBJ whole genome shotgun (WGS) entry which is preliminary data.</text>
</comment>
<dbReference type="InterPro" id="IPR029058">
    <property type="entry name" value="AB_hydrolase_fold"/>
</dbReference>
<organism evidence="4 6">
    <name type="scientific">Pseudoalteromonas citrea</name>
    <dbReference type="NCBI Taxonomy" id="43655"/>
    <lineage>
        <taxon>Bacteria</taxon>
        <taxon>Pseudomonadati</taxon>
        <taxon>Pseudomonadota</taxon>
        <taxon>Gammaproteobacteria</taxon>
        <taxon>Alteromonadales</taxon>
        <taxon>Pseudoalteromonadaceae</taxon>
        <taxon>Pseudoalteromonas</taxon>
    </lineage>
</organism>
<dbReference type="GO" id="GO:0008610">
    <property type="term" value="P:lipid biosynthetic process"/>
    <property type="evidence" value="ECO:0007669"/>
    <property type="project" value="TreeGrafter"/>
</dbReference>
<dbReference type="Proteomes" id="UP000307706">
    <property type="component" value="Unassembled WGS sequence"/>
</dbReference>
<reference evidence="6" key="2">
    <citation type="submission" date="2019-06" db="EMBL/GenBank/DDBJ databases">
        <title>Co-occurence of chitin degradation, pigmentation and bioactivity in marine Pseudoalteromonas.</title>
        <authorList>
            <person name="Sonnenschein E.C."/>
            <person name="Bech P.K."/>
        </authorList>
    </citation>
    <scope>NUCLEOTIDE SEQUENCE [LARGE SCALE GENOMIC DNA]</scope>
    <source>
        <strain evidence="6">S2231</strain>
        <strain evidence="3">S2233</strain>
    </source>
</reference>
<dbReference type="PANTHER" id="PTHR11487:SF0">
    <property type="entry name" value="S-ACYL FATTY ACID SYNTHASE THIOESTERASE, MEDIUM CHAIN"/>
    <property type="match status" value="1"/>
</dbReference>
<reference evidence="4" key="3">
    <citation type="submission" date="2019-09" db="EMBL/GenBank/DDBJ databases">
        <title>Co-occurence of chitin degradation, pigmentation and bioactivity in marine Pseudoalteromonas.</title>
        <authorList>
            <person name="Sonnenschein E.C."/>
            <person name="Bech P.K."/>
        </authorList>
    </citation>
    <scope>NUCLEOTIDE SEQUENCE</scope>
    <source>
        <strain evidence="4">S2231</strain>
        <strain evidence="5">S2233</strain>
    </source>
</reference>
<reference evidence="5 6" key="1">
    <citation type="submission" date="2017-12" db="EMBL/GenBank/DDBJ databases">
        <authorList>
            <person name="Paulsen S."/>
            <person name="Gram L.K."/>
        </authorList>
    </citation>
    <scope>NUCLEOTIDE SEQUENCE [LARGE SCALE GENOMIC DNA]</scope>
    <source>
        <strain evidence="4 6">S2231</strain>
        <strain evidence="3 5">S2233</strain>
    </source>
</reference>
<dbReference type="EMBL" id="PNCK01000004">
    <property type="protein sequence ID" value="TMP47144.1"/>
    <property type="molecule type" value="Genomic_DNA"/>
</dbReference>
<dbReference type="InterPro" id="IPR001031">
    <property type="entry name" value="Thioesterase"/>
</dbReference>
<dbReference type="InterPro" id="IPR012223">
    <property type="entry name" value="TEII"/>
</dbReference>
<evidence type="ECO:0000256" key="1">
    <source>
        <dbReference type="ARBA" id="ARBA00007169"/>
    </source>
</evidence>
<dbReference type="SUPFAM" id="SSF53474">
    <property type="entry name" value="alpha/beta-Hydrolases"/>
    <property type="match status" value="1"/>
</dbReference>
<protein>
    <recommendedName>
        <fullName evidence="2">Thioesterase domain-containing protein</fullName>
    </recommendedName>
</protein>